<reference evidence="2" key="1">
    <citation type="submission" date="2022-10" db="EMBL/GenBank/DDBJ databases">
        <title>The WGS of Solirubrobacter ginsenosidimutans DSM 21036.</title>
        <authorList>
            <person name="Jiang Z."/>
        </authorList>
    </citation>
    <scope>NUCLEOTIDE SEQUENCE</scope>
    <source>
        <strain evidence="2">DSM 21036</strain>
    </source>
</reference>
<dbReference type="EMBL" id="JAPDOD010000004">
    <property type="protein sequence ID" value="MDA0160238.1"/>
    <property type="molecule type" value="Genomic_DNA"/>
</dbReference>
<proteinExistence type="predicted"/>
<evidence type="ECO:0000259" key="1">
    <source>
        <dbReference type="Pfam" id="PF13349"/>
    </source>
</evidence>
<dbReference type="Proteomes" id="UP001149140">
    <property type="component" value="Unassembled WGS sequence"/>
</dbReference>
<protein>
    <submittedName>
        <fullName evidence="2">DUF4097 domain-containing protein</fullName>
    </submittedName>
</protein>
<dbReference type="InterPro" id="IPR025164">
    <property type="entry name" value="Toastrack_DUF4097"/>
</dbReference>
<evidence type="ECO:0000313" key="2">
    <source>
        <dbReference type="EMBL" id="MDA0160238.1"/>
    </source>
</evidence>
<feature type="domain" description="DUF4097" evidence="1">
    <location>
        <begin position="121"/>
        <end position="211"/>
    </location>
</feature>
<dbReference type="Pfam" id="PF13349">
    <property type="entry name" value="DUF4097"/>
    <property type="match status" value="1"/>
</dbReference>
<dbReference type="RefSeq" id="WP_270039005.1">
    <property type="nucleotide sequence ID" value="NZ_JAPDOD010000004.1"/>
</dbReference>
<accession>A0A9X3MUU5</accession>
<organism evidence="2 3">
    <name type="scientific">Solirubrobacter ginsenosidimutans</name>
    <dbReference type="NCBI Taxonomy" id="490573"/>
    <lineage>
        <taxon>Bacteria</taxon>
        <taxon>Bacillati</taxon>
        <taxon>Actinomycetota</taxon>
        <taxon>Thermoleophilia</taxon>
        <taxon>Solirubrobacterales</taxon>
        <taxon>Solirubrobacteraceae</taxon>
        <taxon>Solirubrobacter</taxon>
    </lineage>
</organism>
<gene>
    <name evidence="2" type="ORF">OM076_08185</name>
</gene>
<dbReference type="AlphaFoldDB" id="A0A9X3MUU5"/>
<sequence length="238" mass="24693">MRLSPWGRVVAISALLIVGGLLTLALAGLASRERRLVSYPVKGALQGLTFDLGDGDITIVGGGRRDDVQIGRTERYAFGRSPRTARQVRAGVFGVTSRCPTSLLAPCTVDYRVVVPDNVAVTVHTTRGNVALRGYRGTAKVATTSGAIDIAGYCGNSLDARATAGAIALDASCAPPQLTLRTGSGDVHATLPAGRYDIDAESASGDEQVRGITARDDAPYTVQVLSASGDVVVQGRTP</sequence>
<name>A0A9X3MUU5_9ACTN</name>
<comment type="caution">
    <text evidence="2">The sequence shown here is derived from an EMBL/GenBank/DDBJ whole genome shotgun (WGS) entry which is preliminary data.</text>
</comment>
<keyword evidence="3" id="KW-1185">Reference proteome</keyword>
<evidence type="ECO:0000313" key="3">
    <source>
        <dbReference type="Proteomes" id="UP001149140"/>
    </source>
</evidence>